<gene>
    <name evidence="8" type="ORF">COX64_01770</name>
</gene>
<feature type="transmembrane region" description="Helical" evidence="7">
    <location>
        <begin position="259"/>
        <end position="279"/>
    </location>
</feature>
<organism evidence="8 9">
    <name type="scientific">Candidatus Dojkabacteria bacterium CG_4_10_14_0_2_um_filter_Dojkabacteria_WS6_41_15</name>
    <dbReference type="NCBI Taxonomy" id="2014249"/>
    <lineage>
        <taxon>Bacteria</taxon>
        <taxon>Candidatus Dojkabacteria</taxon>
    </lineage>
</organism>
<keyword evidence="3" id="KW-0808">Transferase</keyword>
<reference evidence="9" key="1">
    <citation type="submission" date="2017-09" db="EMBL/GenBank/DDBJ databases">
        <title>Depth-based differentiation of microbial function through sediment-hosted aquifers and enrichment of novel symbionts in the deep terrestrial subsurface.</title>
        <authorList>
            <person name="Probst A.J."/>
            <person name="Ladd B."/>
            <person name="Jarett J.K."/>
            <person name="Geller-Mcgrath D.E."/>
            <person name="Sieber C.M.K."/>
            <person name="Emerson J.B."/>
            <person name="Anantharaman K."/>
            <person name="Thomas B.C."/>
            <person name="Malmstrom R."/>
            <person name="Stieglmeier M."/>
            <person name="Klingl A."/>
            <person name="Woyke T."/>
            <person name="Ryan C.M."/>
            <person name="Banfield J.F."/>
        </authorList>
    </citation>
    <scope>NUCLEOTIDE SEQUENCE [LARGE SCALE GENOMIC DNA]</scope>
</reference>
<evidence type="ECO:0008006" key="10">
    <source>
        <dbReference type="Google" id="ProtNLM"/>
    </source>
</evidence>
<evidence type="ECO:0000313" key="8">
    <source>
        <dbReference type="EMBL" id="PJA14650.1"/>
    </source>
</evidence>
<proteinExistence type="predicted"/>
<dbReference type="PANTHER" id="PTHR22926:SF3">
    <property type="entry name" value="UNDECAPRENYL-PHOSPHATE ALPHA-N-ACETYLGLUCOSAMINYL 1-PHOSPHATE TRANSFERASE"/>
    <property type="match status" value="1"/>
</dbReference>
<evidence type="ECO:0000256" key="2">
    <source>
        <dbReference type="ARBA" id="ARBA00022475"/>
    </source>
</evidence>
<feature type="transmembrane region" description="Helical" evidence="7">
    <location>
        <begin position="176"/>
        <end position="199"/>
    </location>
</feature>
<keyword evidence="2" id="KW-1003">Cell membrane</keyword>
<dbReference type="GO" id="GO:0016780">
    <property type="term" value="F:phosphotransferase activity, for other substituted phosphate groups"/>
    <property type="evidence" value="ECO:0007669"/>
    <property type="project" value="InterPro"/>
</dbReference>
<feature type="transmembrane region" description="Helical" evidence="7">
    <location>
        <begin position="340"/>
        <end position="358"/>
    </location>
</feature>
<evidence type="ECO:0000256" key="3">
    <source>
        <dbReference type="ARBA" id="ARBA00022679"/>
    </source>
</evidence>
<dbReference type="Pfam" id="PF00953">
    <property type="entry name" value="Glycos_transf_4"/>
    <property type="match status" value="1"/>
</dbReference>
<dbReference type="AlphaFoldDB" id="A0A2M7W2C7"/>
<dbReference type="InterPro" id="IPR000715">
    <property type="entry name" value="Glycosyl_transferase_4"/>
</dbReference>
<dbReference type="GO" id="GO:0044038">
    <property type="term" value="P:cell wall macromolecule biosynthetic process"/>
    <property type="evidence" value="ECO:0007669"/>
    <property type="project" value="TreeGrafter"/>
</dbReference>
<feature type="transmembrane region" description="Helical" evidence="7">
    <location>
        <begin position="105"/>
        <end position="124"/>
    </location>
</feature>
<dbReference type="GO" id="GO:0009103">
    <property type="term" value="P:lipopolysaccharide biosynthetic process"/>
    <property type="evidence" value="ECO:0007669"/>
    <property type="project" value="TreeGrafter"/>
</dbReference>
<feature type="transmembrane region" description="Helical" evidence="7">
    <location>
        <begin position="6"/>
        <end position="26"/>
    </location>
</feature>
<dbReference type="CDD" id="cd06853">
    <property type="entry name" value="GT_WecA_like"/>
    <property type="match status" value="1"/>
</dbReference>
<dbReference type="EMBL" id="PFQB01000043">
    <property type="protein sequence ID" value="PJA14650.1"/>
    <property type="molecule type" value="Genomic_DNA"/>
</dbReference>
<evidence type="ECO:0000313" key="9">
    <source>
        <dbReference type="Proteomes" id="UP000228952"/>
    </source>
</evidence>
<keyword evidence="5 7" id="KW-1133">Transmembrane helix</keyword>
<comment type="subcellular location">
    <subcellularLocation>
        <location evidence="1">Cell membrane</location>
        <topology evidence="1">Multi-pass membrane protein</topology>
    </subcellularLocation>
</comment>
<feature type="transmembrane region" description="Helical" evidence="7">
    <location>
        <begin position="364"/>
        <end position="383"/>
    </location>
</feature>
<feature type="transmembrane region" description="Helical" evidence="7">
    <location>
        <begin position="236"/>
        <end position="252"/>
    </location>
</feature>
<dbReference type="GO" id="GO:0071555">
    <property type="term" value="P:cell wall organization"/>
    <property type="evidence" value="ECO:0007669"/>
    <property type="project" value="TreeGrafter"/>
</dbReference>
<evidence type="ECO:0000256" key="5">
    <source>
        <dbReference type="ARBA" id="ARBA00022989"/>
    </source>
</evidence>
<dbReference type="GO" id="GO:0005886">
    <property type="term" value="C:plasma membrane"/>
    <property type="evidence" value="ECO:0007669"/>
    <property type="project" value="UniProtKB-SubCell"/>
</dbReference>
<feature type="transmembrane region" description="Helical" evidence="7">
    <location>
        <begin position="72"/>
        <end position="93"/>
    </location>
</feature>
<keyword evidence="4 7" id="KW-0812">Transmembrane</keyword>
<protein>
    <recommendedName>
        <fullName evidence="10">Undecaprenyl-phosphate alpha-N-acetylglucosaminyl 1-phosphate transferase</fullName>
    </recommendedName>
</protein>
<dbReference type="Proteomes" id="UP000228952">
    <property type="component" value="Unassembled WGS sequence"/>
</dbReference>
<evidence type="ECO:0000256" key="4">
    <source>
        <dbReference type="ARBA" id="ARBA00022692"/>
    </source>
</evidence>
<sequence length="387" mass="42922">MEIYLIAGGAALLLSLLVTPWIAVLAKRYGAVQEPPEVVLKNIQELREKGLPDSEYESKLQAARRRLDKPPLIMWGGIAYVLPFLFVSGAVLLISKTINIPIAEFSVYVMWFVIIGILFVVGILDDAFDFSGKVQFSFHLLAALLFILSPVDILGFRNPFNGVFVHTDMWTFSLGQLPWVLRFVFPGDLILLLWVLPLINGIKWQAGTDGLMEGSTAISLFALFGVSIMFNQSASALFAITLAGALLGFLFYNFYPNKILSGSAGKSVIGFIVAGIAVIGGSKFAVTLLFFAIPLLDMAWVLLRRIVYYRPKSPFQLFLISNKFHFHHQLMKLGFSEPKIAYLEYAVTALLGLLGIFSPSFLKPYVLVVAWLLVTFMIISATVKAHE</sequence>
<feature type="transmembrane region" description="Helical" evidence="7">
    <location>
        <begin position="136"/>
        <end position="156"/>
    </location>
</feature>
<comment type="caution">
    <text evidence="8">The sequence shown here is derived from an EMBL/GenBank/DDBJ whole genome shotgun (WGS) entry which is preliminary data.</text>
</comment>
<evidence type="ECO:0000256" key="7">
    <source>
        <dbReference type="SAM" id="Phobius"/>
    </source>
</evidence>
<evidence type="ECO:0000256" key="1">
    <source>
        <dbReference type="ARBA" id="ARBA00004651"/>
    </source>
</evidence>
<accession>A0A2M7W2C7</accession>
<name>A0A2M7W2C7_9BACT</name>
<evidence type="ECO:0000256" key="6">
    <source>
        <dbReference type="ARBA" id="ARBA00023136"/>
    </source>
</evidence>
<keyword evidence="6 7" id="KW-0472">Membrane</keyword>
<dbReference type="PANTHER" id="PTHR22926">
    <property type="entry name" value="PHOSPHO-N-ACETYLMURAMOYL-PENTAPEPTIDE-TRANSFERASE"/>
    <property type="match status" value="1"/>
</dbReference>